<dbReference type="InterPro" id="IPR017452">
    <property type="entry name" value="GPCR_Rhodpsn_7TM"/>
</dbReference>
<proteinExistence type="predicted"/>
<accession>A0A0P7ULR1</accession>
<dbReference type="AlphaFoldDB" id="A0A0P7ULR1"/>
<dbReference type="GO" id="GO:0005886">
    <property type="term" value="C:plasma membrane"/>
    <property type="evidence" value="ECO:0007669"/>
    <property type="project" value="UniProtKB-SubCell"/>
</dbReference>
<dbReference type="PANTHER" id="PTHR24242">
    <property type="entry name" value="G-PROTEIN COUPLED RECEPTOR"/>
    <property type="match status" value="1"/>
</dbReference>
<dbReference type="GO" id="GO:0004930">
    <property type="term" value="F:G protein-coupled receptor activity"/>
    <property type="evidence" value="ECO:0007669"/>
    <property type="project" value="UniProtKB-KW"/>
</dbReference>
<comment type="caution">
    <text evidence="15">The sequence shown here is derived from an EMBL/GenBank/DDBJ whole genome shotgun (WGS) entry which is preliminary data.</text>
</comment>
<keyword evidence="12" id="KW-0807">Transducer</keyword>
<dbReference type="Proteomes" id="UP000034805">
    <property type="component" value="Unassembled WGS sequence"/>
</dbReference>
<organism evidence="15 16">
    <name type="scientific">Scleropages formosus</name>
    <name type="common">Asian bonytongue</name>
    <name type="synonym">Osteoglossum formosum</name>
    <dbReference type="NCBI Taxonomy" id="113540"/>
    <lineage>
        <taxon>Eukaryota</taxon>
        <taxon>Metazoa</taxon>
        <taxon>Chordata</taxon>
        <taxon>Craniata</taxon>
        <taxon>Vertebrata</taxon>
        <taxon>Euteleostomi</taxon>
        <taxon>Actinopterygii</taxon>
        <taxon>Neopterygii</taxon>
        <taxon>Teleostei</taxon>
        <taxon>Osteoglossocephala</taxon>
        <taxon>Osteoglossomorpha</taxon>
        <taxon>Osteoglossiformes</taxon>
        <taxon>Osteoglossidae</taxon>
        <taxon>Scleropages</taxon>
    </lineage>
</organism>
<dbReference type="Gene3D" id="1.20.1070.10">
    <property type="entry name" value="Rhodopsin 7-helix transmembrane proteins"/>
    <property type="match status" value="1"/>
</dbReference>
<evidence type="ECO:0000256" key="9">
    <source>
        <dbReference type="ARBA" id="ARBA00023157"/>
    </source>
</evidence>
<dbReference type="InterPro" id="IPR050939">
    <property type="entry name" value="Olfactory_GPCR1"/>
</dbReference>
<evidence type="ECO:0000256" key="5">
    <source>
        <dbReference type="ARBA" id="ARBA00022725"/>
    </source>
</evidence>
<dbReference type="GO" id="GO:0004984">
    <property type="term" value="F:olfactory receptor activity"/>
    <property type="evidence" value="ECO:0007669"/>
    <property type="project" value="InterPro"/>
</dbReference>
<evidence type="ECO:0000256" key="12">
    <source>
        <dbReference type="ARBA" id="ARBA00023224"/>
    </source>
</evidence>
<dbReference type="PANTHER" id="PTHR24242:SF359">
    <property type="entry name" value="ODORANT RECEPTOR-RELATED"/>
    <property type="match status" value="1"/>
</dbReference>
<gene>
    <name evidence="15" type="ORF">Z043_121539</name>
</gene>
<evidence type="ECO:0000256" key="13">
    <source>
        <dbReference type="SAM" id="Phobius"/>
    </source>
</evidence>
<evidence type="ECO:0000313" key="15">
    <source>
        <dbReference type="EMBL" id="KPP60463.1"/>
    </source>
</evidence>
<evidence type="ECO:0000256" key="10">
    <source>
        <dbReference type="ARBA" id="ARBA00023170"/>
    </source>
</evidence>
<comment type="subcellular location">
    <subcellularLocation>
        <location evidence="1">Cell membrane</location>
        <topology evidence="1">Multi-pass membrane protein</topology>
    </subcellularLocation>
</comment>
<evidence type="ECO:0000313" key="16">
    <source>
        <dbReference type="Proteomes" id="UP000034805"/>
    </source>
</evidence>
<feature type="transmembrane region" description="Helical" evidence="13">
    <location>
        <begin position="45"/>
        <end position="68"/>
    </location>
</feature>
<evidence type="ECO:0000256" key="7">
    <source>
        <dbReference type="ARBA" id="ARBA00023040"/>
    </source>
</evidence>
<keyword evidence="7" id="KW-0297">G-protein coupled receptor</keyword>
<evidence type="ECO:0000256" key="11">
    <source>
        <dbReference type="ARBA" id="ARBA00023180"/>
    </source>
</evidence>
<evidence type="ECO:0000256" key="2">
    <source>
        <dbReference type="ARBA" id="ARBA00022475"/>
    </source>
</evidence>
<protein>
    <recommendedName>
        <fullName evidence="14">G-protein coupled receptors family 1 profile domain-containing protein</fullName>
    </recommendedName>
</protein>
<dbReference type="EMBL" id="JARO02010731">
    <property type="protein sequence ID" value="KPP60463.1"/>
    <property type="molecule type" value="Genomic_DNA"/>
</dbReference>
<evidence type="ECO:0000256" key="8">
    <source>
        <dbReference type="ARBA" id="ARBA00023136"/>
    </source>
</evidence>
<reference evidence="15 16" key="1">
    <citation type="submission" date="2015-08" db="EMBL/GenBank/DDBJ databases">
        <title>The genome of the Asian arowana (Scleropages formosus).</title>
        <authorList>
            <person name="Tan M.H."/>
            <person name="Gan H.M."/>
            <person name="Croft L.J."/>
            <person name="Austin C.M."/>
        </authorList>
    </citation>
    <scope>NUCLEOTIDE SEQUENCE [LARGE SCALE GENOMIC DNA]</scope>
    <source>
        <strain evidence="15">Aro1</strain>
    </source>
</reference>
<dbReference type="SUPFAM" id="SSF81321">
    <property type="entry name" value="Family A G protein-coupled receptor-like"/>
    <property type="match status" value="1"/>
</dbReference>
<evidence type="ECO:0000256" key="6">
    <source>
        <dbReference type="ARBA" id="ARBA00022989"/>
    </source>
</evidence>
<keyword evidence="4 13" id="KW-0812">Transmembrane</keyword>
<dbReference type="InterPro" id="IPR000276">
    <property type="entry name" value="GPCR_Rhodpsn"/>
</dbReference>
<keyword evidence="3" id="KW-0716">Sensory transduction</keyword>
<keyword evidence="11" id="KW-0325">Glycoprotein</keyword>
<keyword evidence="10" id="KW-0675">Receptor</keyword>
<keyword evidence="8 13" id="KW-0472">Membrane</keyword>
<dbReference type="InterPro" id="IPR000725">
    <property type="entry name" value="Olfact_rcpt"/>
</dbReference>
<keyword evidence="6 13" id="KW-1133">Transmembrane helix</keyword>
<keyword evidence="2" id="KW-1003">Cell membrane</keyword>
<dbReference type="PRINTS" id="PR00237">
    <property type="entry name" value="GPCRRHODOPSN"/>
</dbReference>
<feature type="domain" description="G-protein coupled receptors family 1 profile" evidence="14">
    <location>
        <begin position="60"/>
        <end position="102"/>
    </location>
</feature>
<name>A0A0P7ULR1_SCLFO</name>
<sequence length="102" mass="11305">MAVCSTKANQLFHSSYKKATGLNLTSGSSTLGQGFPGLHRTYYDLIGTVFFLVYIFTLVGNAIFFVLFATDHNLRKPMYFIILNLAVSDVLFSTTTLPKIIT</sequence>
<feature type="non-terminal residue" evidence="15">
    <location>
        <position position="102"/>
    </location>
</feature>
<evidence type="ECO:0000256" key="3">
    <source>
        <dbReference type="ARBA" id="ARBA00022606"/>
    </source>
</evidence>
<feature type="transmembrane region" description="Helical" evidence="13">
    <location>
        <begin position="80"/>
        <end position="101"/>
    </location>
</feature>
<evidence type="ECO:0000256" key="1">
    <source>
        <dbReference type="ARBA" id="ARBA00004651"/>
    </source>
</evidence>
<dbReference type="Pfam" id="PF13853">
    <property type="entry name" value="7tm_4"/>
    <property type="match status" value="1"/>
</dbReference>
<evidence type="ECO:0000256" key="4">
    <source>
        <dbReference type="ARBA" id="ARBA00022692"/>
    </source>
</evidence>
<keyword evidence="9" id="KW-1015">Disulfide bond</keyword>
<dbReference type="PROSITE" id="PS50262">
    <property type="entry name" value="G_PROTEIN_RECEP_F1_2"/>
    <property type="match status" value="1"/>
</dbReference>
<evidence type="ECO:0000259" key="14">
    <source>
        <dbReference type="PROSITE" id="PS50262"/>
    </source>
</evidence>
<keyword evidence="5" id="KW-0552">Olfaction</keyword>